<feature type="compositionally biased region" description="Low complexity" evidence="1">
    <location>
        <begin position="1"/>
        <end position="10"/>
    </location>
</feature>
<dbReference type="Proteomes" id="UP000010411">
    <property type="component" value="Unassembled WGS sequence"/>
</dbReference>
<accession>L1KHC7</accession>
<dbReference type="EMBL" id="AEJC01000686">
    <property type="protein sequence ID" value="EKX60012.1"/>
    <property type="molecule type" value="Genomic_DNA"/>
</dbReference>
<feature type="region of interest" description="Disordered" evidence="1">
    <location>
        <begin position="1"/>
        <end position="28"/>
    </location>
</feature>
<reference evidence="2 3" key="1">
    <citation type="submission" date="2012-11" db="EMBL/GenBank/DDBJ databases">
        <authorList>
            <person name="Huguet-Tapia J.C."/>
            <person name="Durkin A.S."/>
            <person name="Pettis G.S."/>
            <person name="Badger J.H."/>
        </authorList>
    </citation>
    <scope>NUCLEOTIDE SEQUENCE [LARGE SCALE GENOMIC DNA]</scope>
    <source>
        <strain evidence="2 3">91-03</strain>
    </source>
</reference>
<dbReference type="AlphaFoldDB" id="L1KHC7"/>
<sequence length="28" mass="3063">MEQKGPAVVRARARGGRGSVAPRDEVRR</sequence>
<proteinExistence type="predicted"/>
<organism evidence="2 3">
    <name type="scientific">Streptomyces ipomoeae 91-03</name>
    <dbReference type="NCBI Taxonomy" id="698759"/>
    <lineage>
        <taxon>Bacteria</taxon>
        <taxon>Bacillati</taxon>
        <taxon>Actinomycetota</taxon>
        <taxon>Actinomycetes</taxon>
        <taxon>Kitasatosporales</taxon>
        <taxon>Streptomycetaceae</taxon>
        <taxon>Streptomyces</taxon>
    </lineage>
</organism>
<evidence type="ECO:0000256" key="1">
    <source>
        <dbReference type="SAM" id="MobiDB-lite"/>
    </source>
</evidence>
<protein>
    <submittedName>
        <fullName evidence="2">Uncharacterized protein</fullName>
    </submittedName>
</protein>
<feature type="non-terminal residue" evidence="2">
    <location>
        <position position="28"/>
    </location>
</feature>
<gene>
    <name evidence="2" type="ORF">STRIP9103_04222</name>
</gene>
<name>L1KHC7_9ACTN</name>
<keyword evidence="3" id="KW-1185">Reference proteome</keyword>
<evidence type="ECO:0000313" key="2">
    <source>
        <dbReference type="EMBL" id="EKX60012.1"/>
    </source>
</evidence>
<evidence type="ECO:0000313" key="3">
    <source>
        <dbReference type="Proteomes" id="UP000010411"/>
    </source>
</evidence>
<comment type="caution">
    <text evidence="2">The sequence shown here is derived from an EMBL/GenBank/DDBJ whole genome shotgun (WGS) entry which is preliminary data.</text>
</comment>